<dbReference type="RefSeq" id="WP_049698822.1">
    <property type="nucleotide sequence ID" value="NZ_LDTZ01000016.1"/>
</dbReference>
<dbReference type="Gene3D" id="2.30.40.10">
    <property type="entry name" value="Urease, subunit C, domain 1"/>
    <property type="match status" value="1"/>
</dbReference>
<protein>
    <submittedName>
        <fullName evidence="2">N-acyl-D-amino acid deacylase</fullName>
    </submittedName>
</protein>
<keyword evidence="3" id="KW-1185">Reference proteome</keyword>
<dbReference type="SUPFAM" id="SSF51338">
    <property type="entry name" value="Composite domain of metallo-dependent hydrolases"/>
    <property type="match status" value="1"/>
</dbReference>
<dbReference type="InterPro" id="IPR032466">
    <property type="entry name" value="Metal_Hydrolase"/>
</dbReference>
<dbReference type="PANTHER" id="PTHR32027">
    <property type="entry name" value="CYTOSINE DEAMINASE"/>
    <property type="match status" value="1"/>
</dbReference>
<evidence type="ECO:0000259" key="1">
    <source>
        <dbReference type="Pfam" id="PF07969"/>
    </source>
</evidence>
<name>A0ABR5ID28_9ACTN</name>
<dbReference type="CDD" id="cd01293">
    <property type="entry name" value="Bact_CD"/>
    <property type="match status" value="1"/>
</dbReference>
<evidence type="ECO:0000313" key="2">
    <source>
        <dbReference type="EMBL" id="KNA91497.1"/>
    </source>
</evidence>
<dbReference type="Gene3D" id="3.20.20.140">
    <property type="entry name" value="Metal-dependent hydrolases"/>
    <property type="match status" value="1"/>
</dbReference>
<organism evidence="2 3">
    <name type="scientific">Gordonia jacobaea</name>
    <dbReference type="NCBI Taxonomy" id="122202"/>
    <lineage>
        <taxon>Bacteria</taxon>
        <taxon>Bacillati</taxon>
        <taxon>Actinomycetota</taxon>
        <taxon>Actinomycetes</taxon>
        <taxon>Mycobacteriales</taxon>
        <taxon>Gordoniaceae</taxon>
        <taxon>Gordonia</taxon>
    </lineage>
</organism>
<dbReference type="PANTHER" id="PTHR32027:SF9">
    <property type="entry name" value="BLL3847 PROTEIN"/>
    <property type="match status" value="1"/>
</dbReference>
<feature type="domain" description="Amidohydrolase 3" evidence="1">
    <location>
        <begin position="39"/>
        <end position="403"/>
    </location>
</feature>
<dbReference type="SUPFAM" id="SSF51556">
    <property type="entry name" value="Metallo-dependent hydrolases"/>
    <property type="match status" value="1"/>
</dbReference>
<comment type="caution">
    <text evidence="2">The sequence shown here is derived from an EMBL/GenBank/DDBJ whole genome shotgun (WGS) entry which is preliminary data.</text>
</comment>
<dbReference type="Pfam" id="PF07969">
    <property type="entry name" value="Amidohydro_3"/>
    <property type="match status" value="1"/>
</dbReference>
<sequence>MDLVLRDVRLSDDAPLVDIEIDDGHIREICSQSTAEADETIECAGRVVIPGLIESHMHLDKALLDKEEPNRDGTLAGAIAVTGALKSRFTPDAVAARARQVIDQAIINGTSLIRAHPDVDPIIGLLGVEVLLELRDEYRGRIDLQIVAFPQEGILKAPGTIDLMREALRRGADVVGGCTYNEADVVDCHRHIDMVFDLAEEFGVRVDMHADFADDASDPRFGLAARIAEVTAARGMAGRVAVGHMTSLAGLPAGERRAVLADLAAAGVAVVPLPATDIHLGGRTDTHNIRRGVVPVRDLWDAGVQCAFSSNNVRNAFTPYGNADLLDIGLFLAQVSHLSGPDDLARVLTMATYSAADIVGIADRYGIAPGRRADLVVLSTHSVADALLDRPDRCFVIKDGRIVARTTRTTELLEVVHA</sequence>
<evidence type="ECO:0000313" key="3">
    <source>
        <dbReference type="Proteomes" id="UP000037247"/>
    </source>
</evidence>
<gene>
    <name evidence="2" type="ORF">ABW18_09905</name>
</gene>
<proteinExistence type="predicted"/>
<dbReference type="Proteomes" id="UP000037247">
    <property type="component" value="Unassembled WGS sequence"/>
</dbReference>
<dbReference type="InterPro" id="IPR013108">
    <property type="entry name" value="Amidohydro_3"/>
</dbReference>
<reference evidence="2 3" key="1">
    <citation type="submission" date="2015-05" db="EMBL/GenBank/DDBJ databases">
        <title>Draft genome sequence of the bacterium Gordonia jacobaea a new member of the Gordonia genus.</title>
        <authorList>
            <person name="Jimenez-Galisteo G."/>
            <person name="Dominguez A."/>
            <person name="Munoz E."/>
            <person name="Vinas M."/>
        </authorList>
    </citation>
    <scope>NUCLEOTIDE SEQUENCE [LARGE SCALE GENOMIC DNA]</scope>
    <source>
        <strain evidence="3">mv1</strain>
    </source>
</reference>
<dbReference type="InterPro" id="IPR011059">
    <property type="entry name" value="Metal-dep_hydrolase_composite"/>
</dbReference>
<dbReference type="EMBL" id="LDTZ01000016">
    <property type="protein sequence ID" value="KNA91497.1"/>
    <property type="molecule type" value="Genomic_DNA"/>
</dbReference>
<dbReference type="InterPro" id="IPR052349">
    <property type="entry name" value="Metallo-hydrolase_Enzymes"/>
</dbReference>
<accession>A0ABR5ID28</accession>